<dbReference type="PANTHER" id="PTHR37724">
    <property type="entry name" value="OS02G0564300 PROTEIN"/>
    <property type="match status" value="1"/>
</dbReference>
<evidence type="ECO:0000313" key="2">
    <source>
        <dbReference type="EMBL" id="MBW83975.1"/>
    </source>
</evidence>
<reference evidence="2" key="1">
    <citation type="submission" date="2018-02" db="EMBL/GenBank/DDBJ databases">
        <title>Rhizophora mucronata_Transcriptome.</title>
        <authorList>
            <person name="Meera S.P."/>
            <person name="Sreeshan A."/>
            <person name="Augustine A."/>
        </authorList>
    </citation>
    <scope>NUCLEOTIDE SEQUENCE</scope>
    <source>
        <tissue evidence="2">Leaf</tissue>
    </source>
</reference>
<feature type="region of interest" description="Disordered" evidence="1">
    <location>
        <begin position="194"/>
        <end position="258"/>
    </location>
</feature>
<accession>A0A2P2IRX8</accession>
<feature type="compositionally biased region" description="Basic residues" evidence="1">
    <location>
        <begin position="246"/>
        <end position="258"/>
    </location>
</feature>
<protein>
    <submittedName>
        <fullName evidence="2">Uncharacterized protein MANES_08G082000</fullName>
    </submittedName>
</protein>
<organism evidence="2">
    <name type="scientific">Rhizophora mucronata</name>
    <name type="common">Asiatic mangrove</name>
    <dbReference type="NCBI Taxonomy" id="61149"/>
    <lineage>
        <taxon>Eukaryota</taxon>
        <taxon>Viridiplantae</taxon>
        <taxon>Streptophyta</taxon>
        <taxon>Embryophyta</taxon>
        <taxon>Tracheophyta</taxon>
        <taxon>Spermatophyta</taxon>
        <taxon>Magnoliopsida</taxon>
        <taxon>eudicotyledons</taxon>
        <taxon>Gunneridae</taxon>
        <taxon>Pentapetalae</taxon>
        <taxon>rosids</taxon>
        <taxon>fabids</taxon>
        <taxon>Malpighiales</taxon>
        <taxon>Rhizophoraceae</taxon>
        <taxon>Rhizophora</taxon>
    </lineage>
</organism>
<dbReference type="AlphaFoldDB" id="A0A2P2IRX8"/>
<name>A0A2P2IRX8_RHIMU</name>
<evidence type="ECO:0000256" key="1">
    <source>
        <dbReference type="SAM" id="MobiDB-lite"/>
    </source>
</evidence>
<sequence>MALSIPSHYGSFSKTLSSSNTLFLSDLTLHFHSPPHNIYRETTTICMRGPPKIYPGGLSELRWKRMQVKKAKQLLKAGLSRERQIYEMRKKAELKAAVSQLERPWEGPQKAPKPFPVGADEQGKVLADRFQRPSGFDLWSEKDGTSLSETTDGISSAKFFPKRVVHSIKPYGRISGFGESDDEDDVSDLETEIEVESIDGSKRKSTPVNGKLRGGFYRKGKRDDFDSRSVFGESSAGESNIDARSRYMKGGKLRKNVG</sequence>
<dbReference type="PANTHER" id="PTHR37724:SF1">
    <property type="entry name" value="OS02G0564300 PROTEIN"/>
    <property type="match status" value="1"/>
</dbReference>
<dbReference type="EMBL" id="GGEC01003492">
    <property type="protein sequence ID" value="MBW83975.1"/>
    <property type="molecule type" value="Transcribed_RNA"/>
</dbReference>
<proteinExistence type="predicted"/>